<protein>
    <submittedName>
        <fullName evidence="1">S-adenosyl-L-methionine-dependent methyltransferase</fullName>
    </submittedName>
</protein>
<organism evidence="1 2">
    <name type="scientific">Plenodomus tracheiphilus IPT5</name>
    <dbReference type="NCBI Taxonomy" id="1408161"/>
    <lineage>
        <taxon>Eukaryota</taxon>
        <taxon>Fungi</taxon>
        <taxon>Dikarya</taxon>
        <taxon>Ascomycota</taxon>
        <taxon>Pezizomycotina</taxon>
        <taxon>Dothideomycetes</taxon>
        <taxon>Pleosporomycetidae</taxon>
        <taxon>Pleosporales</taxon>
        <taxon>Pleosporineae</taxon>
        <taxon>Leptosphaeriaceae</taxon>
        <taxon>Plenodomus</taxon>
    </lineage>
</organism>
<proteinExistence type="predicted"/>
<dbReference type="EMBL" id="MU006321">
    <property type="protein sequence ID" value="KAF2848029.1"/>
    <property type="molecule type" value="Genomic_DNA"/>
</dbReference>
<dbReference type="Gene3D" id="3.40.50.150">
    <property type="entry name" value="Vaccinia Virus protein VP39"/>
    <property type="match status" value="1"/>
</dbReference>
<dbReference type="InterPro" id="IPR029063">
    <property type="entry name" value="SAM-dependent_MTases_sf"/>
</dbReference>
<accession>A0A6A7B110</accession>
<gene>
    <name evidence="1" type="ORF">T440DRAFT_402346</name>
</gene>
<name>A0A6A7B110_9PLEO</name>
<dbReference type="Proteomes" id="UP000799423">
    <property type="component" value="Unassembled WGS sequence"/>
</dbReference>
<keyword evidence="1" id="KW-0808">Transferase</keyword>
<dbReference type="SUPFAM" id="SSF53335">
    <property type="entry name" value="S-adenosyl-L-methionine-dependent methyltransferases"/>
    <property type="match status" value="1"/>
</dbReference>
<dbReference type="GO" id="GO:0032259">
    <property type="term" value="P:methylation"/>
    <property type="evidence" value="ECO:0007669"/>
    <property type="project" value="UniProtKB-KW"/>
</dbReference>
<keyword evidence="2" id="KW-1185">Reference proteome</keyword>
<sequence>MSATSSVFNFRYENGRRYHAYAEGKYPVPNDEVEADRLDLQHHAFRLSLDGKLHLAPIPKDVQNVLDVGCGTGIWSIEFADEHPSARVLGTDLSPIQPAQVPPNCEFLIDDCEEDWIFPSKFDYIHTRAMVAAVKNWDRFFVQAYANLKPGGYLECQELTFPVLCMDPSVTAANSPLVRWSGLFIEAANKMGLDATGPRRFTSKLHAAGFVDVNVKMHKWPVGKWAKGAKFKLLGRFVHEDLMDWLPSSSLGLFTRVLKWTREEVEVFLSECRTEAKRKDRHYYADA</sequence>
<dbReference type="CDD" id="cd02440">
    <property type="entry name" value="AdoMet_MTases"/>
    <property type="match status" value="1"/>
</dbReference>
<reference evidence="1" key="1">
    <citation type="submission" date="2020-01" db="EMBL/GenBank/DDBJ databases">
        <authorList>
            <consortium name="DOE Joint Genome Institute"/>
            <person name="Haridas S."/>
            <person name="Albert R."/>
            <person name="Binder M."/>
            <person name="Bloem J."/>
            <person name="Labutti K."/>
            <person name="Salamov A."/>
            <person name="Andreopoulos B."/>
            <person name="Baker S.E."/>
            <person name="Barry K."/>
            <person name="Bills G."/>
            <person name="Bluhm B.H."/>
            <person name="Cannon C."/>
            <person name="Castanera R."/>
            <person name="Culley D.E."/>
            <person name="Daum C."/>
            <person name="Ezra D."/>
            <person name="Gonzalez J.B."/>
            <person name="Henrissat B."/>
            <person name="Kuo A."/>
            <person name="Liang C."/>
            <person name="Lipzen A."/>
            <person name="Lutzoni F."/>
            <person name="Magnuson J."/>
            <person name="Mondo S."/>
            <person name="Nolan M."/>
            <person name="Ohm R."/>
            <person name="Pangilinan J."/>
            <person name="Park H.-J."/>
            <person name="Ramirez L."/>
            <person name="Alfaro M."/>
            <person name="Sun H."/>
            <person name="Tritt A."/>
            <person name="Yoshinaga Y."/>
            <person name="Zwiers L.-H."/>
            <person name="Turgeon B.G."/>
            <person name="Goodwin S.B."/>
            <person name="Spatafora J.W."/>
            <person name="Crous P.W."/>
            <person name="Grigoriev I.V."/>
        </authorList>
    </citation>
    <scope>NUCLEOTIDE SEQUENCE</scope>
    <source>
        <strain evidence="1">IPT5</strain>
    </source>
</reference>
<dbReference type="Pfam" id="PF13489">
    <property type="entry name" value="Methyltransf_23"/>
    <property type="match status" value="1"/>
</dbReference>
<keyword evidence="1" id="KW-0489">Methyltransferase</keyword>
<evidence type="ECO:0000313" key="1">
    <source>
        <dbReference type="EMBL" id="KAF2848029.1"/>
    </source>
</evidence>
<dbReference type="PANTHER" id="PTHR43591:SF31">
    <property type="entry name" value="LAEA-LIKE, PUTATIVE (AFU_ORTHOLOGUE AFUA_8G01930)-RELATED"/>
    <property type="match status" value="1"/>
</dbReference>
<dbReference type="AlphaFoldDB" id="A0A6A7B110"/>
<evidence type="ECO:0000313" key="2">
    <source>
        <dbReference type="Proteomes" id="UP000799423"/>
    </source>
</evidence>
<dbReference type="OrthoDB" id="2013972at2759"/>
<dbReference type="GO" id="GO:0008168">
    <property type="term" value="F:methyltransferase activity"/>
    <property type="evidence" value="ECO:0007669"/>
    <property type="project" value="UniProtKB-KW"/>
</dbReference>
<dbReference type="PANTHER" id="PTHR43591">
    <property type="entry name" value="METHYLTRANSFERASE"/>
    <property type="match status" value="1"/>
</dbReference>